<gene>
    <name evidence="1" type="ORF">DXZ20_11875</name>
</gene>
<comment type="caution">
    <text evidence="1">The sequence shown here is derived from an EMBL/GenBank/DDBJ whole genome shotgun (WGS) entry which is preliminary data.</text>
</comment>
<dbReference type="AlphaFoldDB" id="A0A6M0RJG1"/>
<proteinExistence type="predicted"/>
<evidence type="ECO:0000313" key="2">
    <source>
        <dbReference type="Proteomes" id="UP000481033"/>
    </source>
</evidence>
<dbReference type="EMBL" id="QXHD01000004">
    <property type="protein sequence ID" value="NEZ56357.1"/>
    <property type="molecule type" value="Genomic_DNA"/>
</dbReference>
<protein>
    <submittedName>
        <fullName evidence="1">Uncharacterized protein</fullName>
    </submittedName>
</protein>
<sequence length="67" mass="7656">MTHTTTIVTKLLECNQPKGYKCQSHQVFNVLFLKGSNRFMFFLTLKSIHAKGIESSPQTNKTNKILL</sequence>
<keyword evidence="2" id="KW-1185">Reference proteome</keyword>
<organism evidence="1 2">
    <name type="scientific">Adonisia turfae CCMR0081</name>
    <dbReference type="NCBI Taxonomy" id="2292702"/>
    <lineage>
        <taxon>Bacteria</taxon>
        <taxon>Bacillati</taxon>
        <taxon>Cyanobacteriota</taxon>
        <taxon>Adonisia</taxon>
        <taxon>Adonisia turfae</taxon>
    </lineage>
</organism>
<evidence type="ECO:0000313" key="1">
    <source>
        <dbReference type="EMBL" id="NEZ56357.1"/>
    </source>
</evidence>
<reference evidence="1 2" key="1">
    <citation type="journal article" date="2020" name="Microb. Ecol.">
        <title>Ecogenomics of the Marine Benthic Filamentous Cyanobacterium Adonisia.</title>
        <authorList>
            <person name="Walter J.M."/>
            <person name="Coutinho F.H."/>
            <person name="Leomil L."/>
            <person name="Hargreaves P.I."/>
            <person name="Campeao M.E."/>
            <person name="Vieira V.V."/>
            <person name="Silva B.S."/>
            <person name="Fistarol G.O."/>
            <person name="Salomon P.S."/>
            <person name="Sawabe T."/>
            <person name="Mino S."/>
            <person name="Hosokawa M."/>
            <person name="Miyashita H."/>
            <person name="Maruyama F."/>
            <person name="van Verk M.C."/>
            <person name="Dutilh B.E."/>
            <person name="Thompson C.C."/>
            <person name="Thompson F.L."/>
        </authorList>
    </citation>
    <scope>NUCLEOTIDE SEQUENCE [LARGE SCALE GENOMIC DNA]</scope>
    <source>
        <strain evidence="1 2">CCMR0081</strain>
    </source>
</reference>
<accession>A0A6M0RJG1</accession>
<dbReference type="Proteomes" id="UP000481033">
    <property type="component" value="Unassembled WGS sequence"/>
</dbReference>
<name>A0A6M0RJG1_9CYAN</name>